<organism evidence="2 3">
    <name type="scientific">Luteimicrobium album</name>
    <dbReference type="NCBI Taxonomy" id="1054550"/>
    <lineage>
        <taxon>Bacteria</taxon>
        <taxon>Bacillati</taxon>
        <taxon>Actinomycetota</taxon>
        <taxon>Actinomycetes</taxon>
        <taxon>Micrococcales</taxon>
        <taxon>Luteimicrobium</taxon>
    </lineage>
</organism>
<proteinExistence type="predicted"/>
<sequence length="152" mass="15556">MVGASSWTAEANRDALTLSPADRKTVPSGFCALSCSTVPAKFTVFVSMRPWKSLMATKSRVVVGSSAAFAAFAARTDPPPTASAAAVKPATTRRWVRRRRPAVVGAVLSVLTGASLSVTESHPGSGTQGHDVSGTGGVAISPDPYVGAVSRL</sequence>
<comment type="caution">
    <text evidence="2">The sequence shown here is derived from an EMBL/GenBank/DDBJ whole genome shotgun (WGS) entry which is preliminary data.</text>
</comment>
<name>A0ABQ6I176_9MICO</name>
<evidence type="ECO:0000313" key="3">
    <source>
        <dbReference type="Proteomes" id="UP001157091"/>
    </source>
</evidence>
<dbReference type="EMBL" id="BSUK01000001">
    <property type="protein sequence ID" value="GMA24489.1"/>
    <property type="molecule type" value="Genomic_DNA"/>
</dbReference>
<gene>
    <name evidence="2" type="ORF">GCM10025864_22480</name>
</gene>
<keyword evidence="3" id="KW-1185">Reference proteome</keyword>
<protein>
    <submittedName>
        <fullName evidence="2">Uncharacterized protein</fullName>
    </submittedName>
</protein>
<evidence type="ECO:0000256" key="1">
    <source>
        <dbReference type="SAM" id="MobiDB-lite"/>
    </source>
</evidence>
<feature type="compositionally biased region" description="Polar residues" evidence="1">
    <location>
        <begin position="118"/>
        <end position="130"/>
    </location>
</feature>
<accession>A0ABQ6I176</accession>
<evidence type="ECO:0000313" key="2">
    <source>
        <dbReference type="EMBL" id="GMA24489.1"/>
    </source>
</evidence>
<reference evidence="3" key="1">
    <citation type="journal article" date="2019" name="Int. J. Syst. Evol. Microbiol.">
        <title>The Global Catalogue of Microorganisms (GCM) 10K type strain sequencing project: providing services to taxonomists for standard genome sequencing and annotation.</title>
        <authorList>
            <consortium name="The Broad Institute Genomics Platform"/>
            <consortium name="The Broad Institute Genome Sequencing Center for Infectious Disease"/>
            <person name="Wu L."/>
            <person name="Ma J."/>
        </authorList>
    </citation>
    <scope>NUCLEOTIDE SEQUENCE [LARGE SCALE GENOMIC DNA]</scope>
    <source>
        <strain evidence="3">NBRC 106348</strain>
    </source>
</reference>
<feature type="region of interest" description="Disordered" evidence="1">
    <location>
        <begin position="118"/>
        <end position="138"/>
    </location>
</feature>
<dbReference type="Proteomes" id="UP001157091">
    <property type="component" value="Unassembled WGS sequence"/>
</dbReference>